<reference evidence="2" key="2">
    <citation type="journal article" date="2023" name="Int. J. Mol. Sci.">
        <title>De Novo Assembly and Annotation of 11 Diverse Shrub Willow (Salix) Genomes Reveals Novel Gene Organization in Sex-Linked Regions.</title>
        <authorList>
            <person name="Hyden B."/>
            <person name="Feng K."/>
            <person name="Yates T.B."/>
            <person name="Jawdy S."/>
            <person name="Cereghino C."/>
            <person name="Smart L.B."/>
            <person name="Muchero W."/>
        </authorList>
    </citation>
    <scope>NUCLEOTIDE SEQUENCE</scope>
    <source>
        <tissue evidence="2">Shoot tip</tissue>
    </source>
</reference>
<feature type="compositionally biased region" description="Polar residues" evidence="1">
    <location>
        <begin position="137"/>
        <end position="152"/>
    </location>
</feature>
<organism evidence="2 3">
    <name type="scientific">Salix purpurea</name>
    <name type="common">Purple osier willow</name>
    <dbReference type="NCBI Taxonomy" id="77065"/>
    <lineage>
        <taxon>Eukaryota</taxon>
        <taxon>Viridiplantae</taxon>
        <taxon>Streptophyta</taxon>
        <taxon>Embryophyta</taxon>
        <taxon>Tracheophyta</taxon>
        <taxon>Spermatophyta</taxon>
        <taxon>Magnoliopsida</taxon>
        <taxon>eudicotyledons</taxon>
        <taxon>Gunneridae</taxon>
        <taxon>Pentapetalae</taxon>
        <taxon>rosids</taxon>
        <taxon>fabids</taxon>
        <taxon>Malpighiales</taxon>
        <taxon>Salicaceae</taxon>
        <taxon>Saliceae</taxon>
        <taxon>Salix</taxon>
    </lineage>
</organism>
<proteinExistence type="predicted"/>
<dbReference type="EMBL" id="JAPFFK010000007">
    <property type="protein sequence ID" value="KAJ6756174.1"/>
    <property type="molecule type" value="Genomic_DNA"/>
</dbReference>
<evidence type="ECO:0000313" key="3">
    <source>
        <dbReference type="Proteomes" id="UP001151532"/>
    </source>
</evidence>
<evidence type="ECO:0000256" key="1">
    <source>
        <dbReference type="SAM" id="MobiDB-lite"/>
    </source>
</evidence>
<dbReference type="OrthoDB" id="416470at2759"/>
<gene>
    <name evidence="2" type="ORF">OIU79_028558</name>
</gene>
<dbReference type="Proteomes" id="UP001151532">
    <property type="component" value="Chromosome 16"/>
</dbReference>
<protein>
    <submittedName>
        <fullName evidence="2">Uncharacterized protein</fullName>
    </submittedName>
</protein>
<reference evidence="2" key="1">
    <citation type="submission" date="2022-11" db="EMBL/GenBank/DDBJ databases">
        <authorList>
            <person name="Hyden B.L."/>
            <person name="Feng K."/>
            <person name="Yates T."/>
            <person name="Jawdy S."/>
            <person name="Smart L.B."/>
            <person name="Muchero W."/>
        </authorList>
    </citation>
    <scope>NUCLEOTIDE SEQUENCE</scope>
    <source>
        <tissue evidence="2">Shoot tip</tissue>
    </source>
</reference>
<name>A0A9Q0VWS9_SALPP</name>
<accession>A0A9Q0VWS9</accession>
<dbReference type="AlphaFoldDB" id="A0A9Q0VWS9"/>
<keyword evidence="3" id="KW-1185">Reference proteome</keyword>
<evidence type="ECO:0000313" key="2">
    <source>
        <dbReference type="EMBL" id="KAJ6756174.1"/>
    </source>
</evidence>
<feature type="region of interest" description="Disordered" evidence="1">
    <location>
        <begin position="137"/>
        <end position="185"/>
    </location>
</feature>
<sequence length="185" mass="20074">MLNSESGDPVNMPGGGGAADACPLLLEEAVRCHLSALSSKIIYHLVVTVSLIQGFEVMVGWQRHLQSLIRQVGRRSAEHNHIAHFSTTTTTTSRLDSSLLHGELPYLPRLWKLPSANVSTRPFYQLLQQSGISSSRKLLANSSEEQPVSSPFTPMLALESGNTEQKAVSKPENGSSSVEGHKNES</sequence>
<feature type="compositionally biased region" description="Polar residues" evidence="1">
    <location>
        <begin position="160"/>
        <end position="178"/>
    </location>
</feature>
<comment type="caution">
    <text evidence="2">The sequence shown here is derived from an EMBL/GenBank/DDBJ whole genome shotgun (WGS) entry which is preliminary data.</text>
</comment>